<dbReference type="InterPro" id="IPR014001">
    <property type="entry name" value="Helicase_ATP-bd"/>
</dbReference>
<evidence type="ECO:0000259" key="7">
    <source>
        <dbReference type="PROSITE" id="PS51192"/>
    </source>
</evidence>
<keyword evidence="1" id="KW-0547">Nucleotide-binding</keyword>
<dbReference type="PROSITE" id="PS51194">
    <property type="entry name" value="HELICASE_CTER"/>
    <property type="match status" value="1"/>
</dbReference>
<dbReference type="SMART" id="SM00487">
    <property type="entry name" value="DEXDc"/>
    <property type="match status" value="1"/>
</dbReference>
<comment type="similarity">
    <text evidence="5">Belongs to the DEAD box helicase family.</text>
</comment>
<keyword evidence="4" id="KW-0067">ATP-binding</keyword>
<dbReference type="InterPro" id="IPR027417">
    <property type="entry name" value="P-loop_NTPase"/>
</dbReference>
<feature type="domain" description="Helicase C-terminal" evidence="8">
    <location>
        <begin position="242"/>
        <end position="376"/>
    </location>
</feature>
<dbReference type="InterPro" id="IPR050079">
    <property type="entry name" value="DEAD_box_RNA_helicase"/>
</dbReference>
<dbReference type="InterPro" id="IPR014014">
    <property type="entry name" value="RNA_helicase_DEAD_Q_motif"/>
</dbReference>
<dbReference type="GO" id="GO:0003676">
    <property type="term" value="F:nucleic acid binding"/>
    <property type="evidence" value="ECO:0007669"/>
    <property type="project" value="InterPro"/>
</dbReference>
<evidence type="ECO:0000256" key="4">
    <source>
        <dbReference type="ARBA" id="ARBA00022840"/>
    </source>
</evidence>
<dbReference type="InterPro" id="IPR011545">
    <property type="entry name" value="DEAD/DEAH_box_helicase_dom"/>
</dbReference>
<evidence type="ECO:0000256" key="1">
    <source>
        <dbReference type="ARBA" id="ARBA00022741"/>
    </source>
</evidence>
<dbReference type="InterPro" id="IPR001650">
    <property type="entry name" value="Helicase_C-like"/>
</dbReference>
<gene>
    <name evidence="10" type="ORF">FYJ71_04805</name>
</gene>
<dbReference type="Pfam" id="PF00270">
    <property type="entry name" value="DEAD"/>
    <property type="match status" value="1"/>
</dbReference>
<dbReference type="Proteomes" id="UP000440713">
    <property type="component" value="Unassembled WGS sequence"/>
</dbReference>
<feature type="short sequence motif" description="Q motif" evidence="6">
    <location>
        <begin position="6"/>
        <end position="34"/>
    </location>
</feature>
<sequence length="376" mass="43057">MNTNGNNFNILEIDQKIIAALGKMGIKQPTDVQKKAIPQILADNDIIVESNTGTGKTMSFLIPIMHKILYGNTSNSIILAPTRELVIQIYSEVSKLFDILAKASDEKNIMEVSLDIISIYGGKDINSQISKLKRRNKTIIIATPGRLIDHINRKTIDISKTDSFVVDEADQMILMGFRNEIDFIFSKIKSKKQVLLFSATIDSKVKKMAYRYSDSFSTIRIDGKDIPSTIEQKFVFTTDRNKFDDFCQTIENDPPFMAIVFCRTKARVDNLELKMAQIGYKCEKIHSDLSQSKRERIMKDFRSLKIQFLISTDLSSRGLDVEGITHIYNYDFPERSEDYIHRIGRTGRIGKEGISYSFITEKNQTIYDEVCRYLDK</sequence>
<reference evidence="10 11" key="1">
    <citation type="submission" date="2019-08" db="EMBL/GenBank/DDBJ databases">
        <title>In-depth cultivation of the pig gut microbiome towards novel bacterial diversity and tailored functional studies.</title>
        <authorList>
            <person name="Wylensek D."/>
            <person name="Hitch T.C.A."/>
            <person name="Clavel T."/>
        </authorList>
    </citation>
    <scope>NUCLEOTIDE SEQUENCE [LARGE SCALE GENOMIC DNA]</scope>
    <source>
        <strain evidence="10 11">WCA-SAB-591-4A-A</strain>
    </source>
</reference>
<name>A0A6N7WZI3_9FIRM</name>
<dbReference type="GO" id="GO:0005524">
    <property type="term" value="F:ATP binding"/>
    <property type="evidence" value="ECO:0007669"/>
    <property type="project" value="UniProtKB-KW"/>
</dbReference>
<protein>
    <submittedName>
        <fullName evidence="10">DEAD/DEAH box helicase</fullName>
    </submittedName>
</protein>
<dbReference type="InterPro" id="IPR044742">
    <property type="entry name" value="DEAD/DEAH_RhlB"/>
</dbReference>
<keyword evidence="2" id="KW-0378">Hydrolase</keyword>
<evidence type="ECO:0000259" key="8">
    <source>
        <dbReference type="PROSITE" id="PS51194"/>
    </source>
</evidence>
<proteinExistence type="inferred from homology"/>
<feature type="domain" description="DEAD-box RNA helicase Q" evidence="9">
    <location>
        <begin position="6"/>
        <end position="34"/>
    </location>
</feature>
<dbReference type="AlphaFoldDB" id="A0A6N7WZI3"/>
<feature type="domain" description="Helicase ATP-binding" evidence="7">
    <location>
        <begin position="37"/>
        <end position="219"/>
    </location>
</feature>
<accession>A0A6N7WZI3</accession>
<keyword evidence="3 10" id="KW-0347">Helicase</keyword>
<evidence type="ECO:0000256" key="2">
    <source>
        <dbReference type="ARBA" id="ARBA00022801"/>
    </source>
</evidence>
<dbReference type="PANTHER" id="PTHR47959">
    <property type="entry name" value="ATP-DEPENDENT RNA HELICASE RHLE-RELATED"/>
    <property type="match status" value="1"/>
</dbReference>
<dbReference type="SUPFAM" id="SSF52540">
    <property type="entry name" value="P-loop containing nucleoside triphosphate hydrolases"/>
    <property type="match status" value="1"/>
</dbReference>
<keyword evidence="11" id="KW-1185">Reference proteome</keyword>
<dbReference type="CDD" id="cd00268">
    <property type="entry name" value="DEADc"/>
    <property type="match status" value="1"/>
</dbReference>
<dbReference type="PROSITE" id="PS51195">
    <property type="entry name" value="Q_MOTIF"/>
    <property type="match status" value="1"/>
</dbReference>
<dbReference type="Gene3D" id="3.40.50.300">
    <property type="entry name" value="P-loop containing nucleotide triphosphate hydrolases"/>
    <property type="match status" value="2"/>
</dbReference>
<dbReference type="Pfam" id="PF00271">
    <property type="entry name" value="Helicase_C"/>
    <property type="match status" value="1"/>
</dbReference>
<evidence type="ECO:0000313" key="11">
    <source>
        <dbReference type="Proteomes" id="UP000440713"/>
    </source>
</evidence>
<dbReference type="GO" id="GO:0005829">
    <property type="term" value="C:cytosol"/>
    <property type="evidence" value="ECO:0007669"/>
    <property type="project" value="TreeGrafter"/>
</dbReference>
<evidence type="ECO:0000256" key="3">
    <source>
        <dbReference type="ARBA" id="ARBA00022806"/>
    </source>
</evidence>
<dbReference type="PROSITE" id="PS51192">
    <property type="entry name" value="HELICASE_ATP_BIND_1"/>
    <property type="match status" value="1"/>
</dbReference>
<evidence type="ECO:0000256" key="6">
    <source>
        <dbReference type="PROSITE-ProRule" id="PRU00552"/>
    </source>
</evidence>
<evidence type="ECO:0000256" key="5">
    <source>
        <dbReference type="ARBA" id="ARBA00038437"/>
    </source>
</evidence>
<evidence type="ECO:0000259" key="9">
    <source>
        <dbReference type="PROSITE" id="PS51195"/>
    </source>
</evidence>
<dbReference type="CDD" id="cd18787">
    <property type="entry name" value="SF2_C_DEAD"/>
    <property type="match status" value="1"/>
</dbReference>
<dbReference type="RefSeq" id="WP_154537689.1">
    <property type="nucleotide sequence ID" value="NZ_VUNE01000002.1"/>
</dbReference>
<evidence type="ECO:0000313" key="10">
    <source>
        <dbReference type="EMBL" id="MST62295.1"/>
    </source>
</evidence>
<dbReference type="EMBL" id="VUNE01000002">
    <property type="protein sequence ID" value="MST62295.1"/>
    <property type="molecule type" value="Genomic_DNA"/>
</dbReference>
<dbReference type="GO" id="GO:0016787">
    <property type="term" value="F:hydrolase activity"/>
    <property type="evidence" value="ECO:0007669"/>
    <property type="project" value="UniProtKB-KW"/>
</dbReference>
<dbReference type="SMART" id="SM00490">
    <property type="entry name" value="HELICc"/>
    <property type="match status" value="1"/>
</dbReference>
<organism evidence="10 11">
    <name type="scientific">Peptostreptococcus porci</name>
    <dbReference type="NCBI Taxonomy" id="2652282"/>
    <lineage>
        <taxon>Bacteria</taxon>
        <taxon>Bacillati</taxon>
        <taxon>Bacillota</taxon>
        <taxon>Clostridia</taxon>
        <taxon>Peptostreptococcales</taxon>
        <taxon>Peptostreptococcaceae</taxon>
        <taxon>Peptostreptococcus</taxon>
    </lineage>
</organism>
<comment type="caution">
    <text evidence="10">The sequence shown here is derived from an EMBL/GenBank/DDBJ whole genome shotgun (WGS) entry which is preliminary data.</text>
</comment>
<dbReference type="GO" id="GO:0003724">
    <property type="term" value="F:RNA helicase activity"/>
    <property type="evidence" value="ECO:0007669"/>
    <property type="project" value="InterPro"/>
</dbReference>
<dbReference type="PANTHER" id="PTHR47959:SF13">
    <property type="entry name" value="ATP-DEPENDENT RNA HELICASE RHLE"/>
    <property type="match status" value="1"/>
</dbReference>